<dbReference type="CDD" id="cd14066">
    <property type="entry name" value="STKc_IRAK"/>
    <property type="match status" value="1"/>
</dbReference>
<dbReference type="EMBL" id="JAGKQM010000003">
    <property type="protein sequence ID" value="KAH0934833.1"/>
    <property type="molecule type" value="Genomic_DNA"/>
</dbReference>
<evidence type="ECO:0000313" key="13">
    <source>
        <dbReference type="EMBL" id="KAH0934833.1"/>
    </source>
</evidence>
<protein>
    <recommendedName>
        <fullName evidence="15">Non-specific serine/threonine protein kinase</fullName>
    </recommendedName>
</protein>
<dbReference type="PROSITE" id="PS50011">
    <property type="entry name" value="PROTEIN_KINASE_DOM"/>
    <property type="match status" value="1"/>
</dbReference>
<feature type="domain" description="Bulb-type lectin" evidence="12">
    <location>
        <begin position="557"/>
        <end position="680"/>
    </location>
</feature>
<keyword evidence="8" id="KW-0325">Glycoprotein</keyword>
<evidence type="ECO:0000259" key="11">
    <source>
        <dbReference type="PROSITE" id="PS50011"/>
    </source>
</evidence>
<evidence type="ECO:0000256" key="7">
    <source>
        <dbReference type="ARBA" id="ARBA00023157"/>
    </source>
</evidence>
<dbReference type="Gene3D" id="2.90.10.10">
    <property type="entry name" value="Bulb-type lectin domain"/>
    <property type="match status" value="2"/>
</dbReference>
<evidence type="ECO:0000256" key="1">
    <source>
        <dbReference type="ARBA" id="ARBA00022536"/>
    </source>
</evidence>
<dbReference type="Proteomes" id="UP000824890">
    <property type="component" value="Unassembled WGS sequence"/>
</dbReference>
<keyword evidence="1" id="KW-0245">EGF-like domain</keyword>
<comment type="caution">
    <text evidence="13">The sequence shown here is derived from an EMBL/GenBank/DDBJ whole genome shotgun (WGS) entry which is preliminary data.</text>
</comment>
<evidence type="ECO:0000256" key="8">
    <source>
        <dbReference type="ARBA" id="ARBA00023180"/>
    </source>
</evidence>
<dbReference type="PROSITE" id="PS00107">
    <property type="entry name" value="PROTEIN_KINASE_ATP"/>
    <property type="match status" value="1"/>
</dbReference>
<keyword evidence="10" id="KW-0472">Membrane</keyword>
<keyword evidence="4 9" id="KW-0547">Nucleotide-binding</keyword>
<dbReference type="InterPro" id="IPR051343">
    <property type="entry name" value="G-type_lectin_kinases/EP1-like"/>
</dbReference>
<dbReference type="InterPro" id="IPR008271">
    <property type="entry name" value="Ser/Thr_kinase_AS"/>
</dbReference>
<dbReference type="CDD" id="cd01098">
    <property type="entry name" value="PAN_AP_plant"/>
    <property type="match status" value="1"/>
</dbReference>
<dbReference type="InterPro" id="IPR000719">
    <property type="entry name" value="Prot_kinase_dom"/>
</dbReference>
<dbReference type="Gene3D" id="1.10.510.10">
    <property type="entry name" value="Transferase(Phosphotransferase) domain 1"/>
    <property type="match status" value="2"/>
</dbReference>
<dbReference type="Pfam" id="PF00069">
    <property type="entry name" value="Pkinase"/>
    <property type="match status" value="1"/>
</dbReference>
<feature type="binding site" evidence="9">
    <location>
        <position position="1082"/>
    </location>
    <ligand>
        <name>ATP</name>
        <dbReference type="ChEBI" id="CHEBI:30616"/>
    </ligand>
</feature>
<evidence type="ECO:0000256" key="10">
    <source>
        <dbReference type="SAM" id="Phobius"/>
    </source>
</evidence>
<dbReference type="InterPro" id="IPR036426">
    <property type="entry name" value="Bulb-type_lectin_dom_sf"/>
</dbReference>
<feature type="transmembrane region" description="Helical" evidence="10">
    <location>
        <begin position="987"/>
        <end position="1009"/>
    </location>
</feature>
<keyword evidence="10" id="KW-1133">Transmembrane helix</keyword>
<organism evidence="13 14">
    <name type="scientific">Brassica napus</name>
    <name type="common">Rape</name>
    <dbReference type="NCBI Taxonomy" id="3708"/>
    <lineage>
        <taxon>Eukaryota</taxon>
        <taxon>Viridiplantae</taxon>
        <taxon>Streptophyta</taxon>
        <taxon>Embryophyta</taxon>
        <taxon>Tracheophyta</taxon>
        <taxon>Spermatophyta</taxon>
        <taxon>Magnoliopsida</taxon>
        <taxon>eudicotyledons</taxon>
        <taxon>Gunneridae</taxon>
        <taxon>Pentapetalae</taxon>
        <taxon>rosids</taxon>
        <taxon>malvids</taxon>
        <taxon>Brassicales</taxon>
        <taxon>Brassicaceae</taxon>
        <taxon>Brassiceae</taxon>
        <taxon>Brassica</taxon>
    </lineage>
</organism>
<evidence type="ECO:0000256" key="5">
    <source>
        <dbReference type="ARBA" id="ARBA00022777"/>
    </source>
</evidence>
<dbReference type="Pfam" id="PF08276">
    <property type="entry name" value="PAN_2"/>
    <property type="match status" value="1"/>
</dbReference>
<dbReference type="PROSITE" id="PS50927">
    <property type="entry name" value="BULB_LECTIN"/>
    <property type="match status" value="2"/>
</dbReference>
<dbReference type="CDD" id="cd00028">
    <property type="entry name" value="B_lectin"/>
    <property type="match status" value="1"/>
</dbReference>
<dbReference type="SUPFAM" id="SSF51110">
    <property type="entry name" value="alpha-D-mannose-specific plant lectins"/>
    <property type="match status" value="2"/>
</dbReference>
<dbReference type="SMART" id="SM00108">
    <property type="entry name" value="B_lectin"/>
    <property type="match status" value="2"/>
</dbReference>
<dbReference type="Gene3D" id="2.90.10.30">
    <property type="match status" value="1"/>
</dbReference>
<dbReference type="Gene3D" id="3.30.200.20">
    <property type="entry name" value="Phosphorylase Kinase, domain 1"/>
    <property type="match status" value="1"/>
</dbReference>
<keyword evidence="3" id="KW-0732">Signal</keyword>
<dbReference type="PANTHER" id="PTHR47976:SF15">
    <property type="entry name" value="G-TYPE LECTIN S-RECEPTOR-LIKE SERINE_THREONINE-PROTEIN KINASE RLK1"/>
    <property type="match status" value="1"/>
</dbReference>
<evidence type="ECO:0000259" key="12">
    <source>
        <dbReference type="PROSITE" id="PS50927"/>
    </source>
</evidence>
<evidence type="ECO:0000256" key="4">
    <source>
        <dbReference type="ARBA" id="ARBA00022741"/>
    </source>
</evidence>
<gene>
    <name evidence="13" type="ORF">HID58_011950</name>
</gene>
<accession>A0ABQ8E051</accession>
<keyword evidence="10" id="KW-0812">Transmembrane</keyword>
<dbReference type="InterPro" id="IPR003609">
    <property type="entry name" value="Pan_app"/>
</dbReference>
<dbReference type="PROSITE" id="PS00108">
    <property type="entry name" value="PROTEIN_KINASE_ST"/>
    <property type="match status" value="1"/>
</dbReference>
<evidence type="ECO:0000256" key="9">
    <source>
        <dbReference type="PROSITE-ProRule" id="PRU10141"/>
    </source>
</evidence>
<evidence type="ECO:0008006" key="15">
    <source>
        <dbReference type="Google" id="ProtNLM"/>
    </source>
</evidence>
<evidence type="ECO:0000256" key="2">
    <source>
        <dbReference type="ARBA" id="ARBA00022679"/>
    </source>
</evidence>
<feature type="domain" description="Protein kinase" evidence="11">
    <location>
        <begin position="1049"/>
        <end position="1320"/>
    </location>
</feature>
<reference evidence="13 14" key="1">
    <citation type="submission" date="2021-05" db="EMBL/GenBank/DDBJ databases">
        <title>Genome Assembly of Synthetic Allotetraploid Brassica napus Reveals Homoeologous Exchanges between Subgenomes.</title>
        <authorList>
            <person name="Davis J.T."/>
        </authorList>
    </citation>
    <scope>NUCLEOTIDE SEQUENCE [LARGE SCALE GENOMIC DNA]</scope>
    <source>
        <strain evidence="14">cv. Da-Ae</strain>
        <tissue evidence="13">Seedling</tissue>
    </source>
</reference>
<keyword evidence="2" id="KW-0808">Transferase</keyword>
<proteinExistence type="predicted"/>
<dbReference type="SMART" id="SM00220">
    <property type="entry name" value="S_TKc"/>
    <property type="match status" value="1"/>
</dbReference>
<keyword evidence="14" id="KW-1185">Reference proteome</keyword>
<dbReference type="Pfam" id="PF01453">
    <property type="entry name" value="B_lectin"/>
    <property type="match status" value="2"/>
</dbReference>
<dbReference type="InterPro" id="IPR011009">
    <property type="entry name" value="Kinase-like_dom_sf"/>
</dbReference>
<evidence type="ECO:0000256" key="3">
    <source>
        <dbReference type="ARBA" id="ARBA00022729"/>
    </source>
</evidence>
<keyword evidence="7" id="KW-1015">Disulfide bond</keyword>
<dbReference type="InterPro" id="IPR001480">
    <property type="entry name" value="Bulb-type_lectin_dom"/>
</dbReference>
<keyword evidence="5" id="KW-0418">Kinase</keyword>
<name>A0ABQ8E051_BRANA</name>
<sequence>MVSPAPKASFGFRKIQPNDGFTLSIWFDKIPDKTIVWHAQAVNTTTGLVPEGSKVTFAADRGLAITDPRGQQHWSSSLPPGSGSVSRGHITDAGNFRLLSKDSGEDLWSSFGHPTDTLLPTQERTRLVFNQSGYMYVLRSDNATRFGIKDEDVPISSRDVYRRAVLHFDGVFAQYHHSKEQAGTTGGSWLGLCRIIYGDGQRPKCQCPEKFLLMDPSDEYGDCKPDFEMQTCGPENNETENVHVNVYELMRVDRTNWPYGDYQRYSNFDEDKCRNACLNDCFCAAVVYGNDRVCWAKRFPLSFGQRAPNVTRYIGRNSGWLIIACSVLLGTSALLNCILLALYRRINKRKKKLSQARDIGAATSTSVELNLRKLDRVAQENENEFKNEVKVNADFLFRRPRPSWEDRKRIAVGTARGILYLHEECKEQIIHCDIKPQNILLDASYKPRIFWSSKASDDEPNAYTHQHPRNKRKAVDLDESVILIDWAYDCFRDRRLEDLTENDLEAIEDVGTMLEGVTQVRDPQTLVLIVYCLVMSICLVQFSSQNIINGSIPVGESLTASESQQFSSSWRSPSGDFAFGFRKIQPNDGFTLSIWFDKIPDKTIVWHAQAVNTTTGLVPAGSNVTLTADRGLVLTDPRGQQLWSSSLPPSNGSVSQGHINDAGNFGLLSETTEDSGEFLWSSFAHPTDTLLPTQGIEVGRNLSSRLTETSFTKGRYRLHLGNDGDLRLLTLNPETLLESDIYFAYYASNTKNQNPGIQLVFNESGYMYVLQRNNSRFYLKQDVPVSSKDFYHRAVLHFDGVFVQYYHPKGGDGGWRWAWSQPENICAKGFGTDLAANEVGNLACGSNNICILGDNQRPRCECPERFVLSDPSDSYGDCKPDFEMHSCGAKSNQTDVSLYEFVTLEKTNWPSGDYKKYSNYNEERCKASCLNDCFCAAVVFRTICWKKKFPLSYGHRSPTGGSDTFIKVRKLTAGVPNTGRRGRTRDWLIITCSVLLGTSALVNFILLYMKRNKKRMAKKPNQRRYTGAATAHDLNLRVFTYRELVVATGDFVEELGRGAFGIVYKGVLKVSGDSEVSVAVKKLDRVAQESEKEFKNEVKVIGQIHHKNLVKLIGFCDEGQSRMIVYEFLPNGTLASFLFRRPRPSWEDRRRIAVEVARGILYLHEECSEQIIHCDIKPQNILLDEYNNPRISDFGLAKLLMINQTHTLTNIRGTKGYVATEWFRNSPITSKVDVYSYGVVLLEIVCCKKAVDLEDNVILIDWAYDCFRQRRLKDLIKEDLEALDNMDLVERYVKIAIWCIQEEPGKRPNMRKVTQMLEGVAQVNDPPNPSPYNTFTCAESMSN</sequence>
<feature type="transmembrane region" description="Helical" evidence="10">
    <location>
        <begin position="526"/>
        <end position="544"/>
    </location>
</feature>
<dbReference type="SUPFAM" id="SSF56112">
    <property type="entry name" value="Protein kinase-like (PK-like)"/>
    <property type="match status" value="2"/>
</dbReference>
<evidence type="ECO:0000313" key="14">
    <source>
        <dbReference type="Proteomes" id="UP000824890"/>
    </source>
</evidence>
<keyword evidence="6 9" id="KW-0067">ATP-binding</keyword>
<dbReference type="PANTHER" id="PTHR47976">
    <property type="entry name" value="G-TYPE LECTIN S-RECEPTOR-LIKE SERINE/THREONINE-PROTEIN KINASE SD2-5"/>
    <property type="match status" value="1"/>
</dbReference>
<evidence type="ECO:0000256" key="6">
    <source>
        <dbReference type="ARBA" id="ARBA00022840"/>
    </source>
</evidence>
<dbReference type="InterPro" id="IPR017441">
    <property type="entry name" value="Protein_kinase_ATP_BS"/>
</dbReference>
<feature type="domain" description="Bulb-type lectin" evidence="12">
    <location>
        <begin position="1"/>
        <end position="111"/>
    </location>
</feature>
<feature type="transmembrane region" description="Helical" evidence="10">
    <location>
        <begin position="319"/>
        <end position="343"/>
    </location>
</feature>